<dbReference type="InterPro" id="IPR013108">
    <property type="entry name" value="Amidohydro_3"/>
</dbReference>
<accession>A0ABD1Z5H7</accession>
<evidence type="ECO:0000313" key="3">
    <source>
        <dbReference type="Proteomes" id="UP001605036"/>
    </source>
</evidence>
<name>A0ABD1Z5H7_9MARC</name>
<reference evidence="2 3" key="1">
    <citation type="submission" date="2024-09" db="EMBL/GenBank/DDBJ databases">
        <title>Chromosome-scale assembly of Riccia fluitans.</title>
        <authorList>
            <person name="Paukszto L."/>
            <person name="Sawicki J."/>
            <person name="Karawczyk K."/>
            <person name="Piernik-Szablinska J."/>
            <person name="Szczecinska M."/>
            <person name="Mazdziarz M."/>
        </authorList>
    </citation>
    <scope>NUCLEOTIDE SEQUENCE [LARGE SCALE GENOMIC DNA]</scope>
    <source>
        <strain evidence="2">Rf_01</strain>
        <tissue evidence="2">Aerial parts of the thallus</tissue>
    </source>
</reference>
<dbReference type="EMBL" id="JBHFFA010000002">
    <property type="protein sequence ID" value="KAL2642916.1"/>
    <property type="molecule type" value="Genomic_DNA"/>
</dbReference>
<dbReference type="InterPro" id="IPR011059">
    <property type="entry name" value="Metal-dep_hydrolase_composite"/>
</dbReference>
<evidence type="ECO:0000259" key="1">
    <source>
        <dbReference type="Pfam" id="PF07969"/>
    </source>
</evidence>
<dbReference type="AlphaFoldDB" id="A0ABD1Z5H7"/>
<dbReference type="InterPro" id="IPR033932">
    <property type="entry name" value="YtcJ-like"/>
</dbReference>
<gene>
    <name evidence="2" type="ORF">R1flu_010503</name>
</gene>
<dbReference type="PANTHER" id="PTHR22642">
    <property type="entry name" value="IMIDAZOLONEPROPIONASE"/>
    <property type="match status" value="1"/>
</dbReference>
<keyword evidence="3" id="KW-1185">Reference proteome</keyword>
<dbReference type="Pfam" id="PF07969">
    <property type="entry name" value="Amidohydro_3"/>
    <property type="match status" value="1"/>
</dbReference>
<dbReference type="SUPFAM" id="SSF51556">
    <property type="entry name" value="Metallo-dependent hydrolases"/>
    <property type="match status" value="1"/>
</dbReference>
<sequence length="594" mass="64253">MGRKQKRLCLGLRFLALIPVLIVLAPAPSSFSWVSFYSLLNGIIGATRADTIFTNAVIWTGDSSLPWANSMAISEGRILGIGSLSEAQRYTGPRTRYVDLGGKFVTPGFIDSHVHFISSGLKMKYLNMRDVRSRAEFVKKVELAVEATKKGDWIIGDSWNHHNWGGILPNVSWIDSVTPHNPVWMVRMDGHMGFANSVAMAEAGIDSRTADPEGGLILKDCEGGPTGVLMENAMSLLVGVLPEPSLADRRDGLSRACTHALSQGITSVVDFGAYIPGFPAEQSWSDLDDVYIWADSLSKISVRISAFLPLQTWGRLAGRVGEKGRVISQWLRIGGLKAFADGSLGSSSALFHESYADDPSNYGGFVVDPDWLRDEIIDADQAGLQVAVHVIGDAAVDSLLRVVETMNVTNGPRDRRFRLEHVQHLSSGGPARVAKSGVIASVQPMHLLDDATYVVNKLGEERAKGGSYLFRSLLNNGTRLALGSDWNVVPLDALAGMQAAVRRTPEGWSVPFLDSETIPMEAALKGYTVDAAYAAFMDEDVGSLAAGKLADFVVLSDSLLPSSGETMPKVEATYVGGLQVYASRKWPHPLPVLR</sequence>
<dbReference type="Gene3D" id="3.10.310.70">
    <property type="match status" value="1"/>
</dbReference>
<feature type="domain" description="Amidohydrolase 3" evidence="1">
    <location>
        <begin position="98"/>
        <end position="581"/>
    </location>
</feature>
<dbReference type="PANTHER" id="PTHR22642:SF2">
    <property type="entry name" value="PROTEIN LONG AFTER FAR-RED 3"/>
    <property type="match status" value="1"/>
</dbReference>
<dbReference type="Gene3D" id="3.20.20.140">
    <property type="entry name" value="Metal-dependent hydrolases"/>
    <property type="match status" value="1"/>
</dbReference>
<evidence type="ECO:0000313" key="2">
    <source>
        <dbReference type="EMBL" id="KAL2642916.1"/>
    </source>
</evidence>
<proteinExistence type="predicted"/>
<dbReference type="Proteomes" id="UP001605036">
    <property type="component" value="Unassembled WGS sequence"/>
</dbReference>
<dbReference type="InterPro" id="IPR032466">
    <property type="entry name" value="Metal_Hydrolase"/>
</dbReference>
<organism evidence="2 3">
    <name type="scientific">Riccia fluitans</name>
    <dbReference type="NCBI Taxonomy" id="41844"/>
    <lineage>
        <taxon>Eukaryota</taxon>
        <taxon>Viridiplantae</taxon>
        <taxon>Streptophyta</taxon>
        <taxon>Embryophyta</taxon>
        <taxon>Marchantiophyta</taxon>
        <taxon>Marchantiopsida</taxon>
        <taxon>Marchantiidae</taxon>
        <taxon>Marchantiales</taxon>
        <taxon>Ricciaceae</taxon>
        <taxon>Riccia</taxon>
    </lineage>
</organism>
<dbReference type="CDD" id="cd01300">
    <property type="entry name" value="YtcJ_like"/>
    <property type="match status" value="1"/>
</dbReference>
<dbReference type="Gene3D" id="2.30.40.10">
    <property type="entry name" value="Urease, subunit C, domain 1"/>
    <property type="match status" value="1"/>
</dbReference>
<protein>
    <recommendedName>
        <fullName evidence="1">Amidohydrolase 3 domain-containing protein</fullName>
    </recommendedName>
</protein>
<dbReference type="SUPFAM" id="SSF51338">
    <property type="entry name" value="Composite domain of metallo-dependent hydrolases"/>
    <property type="match status" value="1"/>
</dbReference>
<comment type="caution">
    <text evidence="2">The sequence shown here is derived from an EMBL/GenBank/DDBJ whole genome shotgun (WGS) entry which is preliminary data.</text>
</comment>